<proteinExistence type="inferred from homology"/>
<dbReference type="InterPro" id="IPR021109">
    <property type="entry name" value="Peptidase_aspartic_dom_sf"/>
</dbReference>
<dbReference type="GO" id="GO:0006508">
    <property type="term" value="P:proteolysis"/>
    <property type="evidence" value="ECO:0007669"/>
    <property type="project" value="UniProtKB-KW"/>
</dbReference>
<comment type="similarity">
    <text evidence="2">Belongs to the DDI1 family.</text>
</comment>
<keyword evidence="5" id="KW-0645">Protease</keyword>
<evidence type="ECO:0000256" key="5">
    <source>
        <dbReference type="ARBA" id="ARBA00022670"/>
    </source>
</evidence>
<dbReference type="InterPro" id="IPR033882">
    <property type="entry name" value="DDI1_N"/>
</dbReference>
<gene>
    <name evidence="10" type="ORF">LAMI_0H12508G</name>
</gene>
<dbReference type="SMART" id="SM00165">
    <property type="entry name" value="UBA"/>
    <property type="match status" value="1"/>
</dbReference>
<dbReference type="Pfam" id="PF09668">
    <property type="entry name" value="Asp_protease"/>
    <property type="match status" value="1"/>
</dbReference>
<feature type="domain" description="UBA" evidence="9">
    <location>
        <begin position="363"/>
        <end position="402"/>
    </location>
</feature>
<feature type="compositionally biased region" description="Polar residues" evidence="8">
    <location>
        <begin position="328"/>
        <end position="340"/>
    </location>
</feature>
<protein>
    <recommendedName>
        <fullName evidence="3">DNA damage-inducible protein 1</fullName>
    </recommendedName>
</protein>
<accession>A0A1G4KHW3</accession>
<dbReference type="Gene3D" id="1.10.8.10">
    <property type="entry name" value="DNA helicase RuvA subunit, C-terminal domain"/>
    <property type="match status" value="1"/>
</dbReference>
<dbReference type="EMBL" id="LT598468">
    <property type="protein sequence ID" value="SCV03983.1"/>
    <property type="molecule type" value="Genomic_DNA"/>
</dbReference>
<evidence type="ECO:0000313" key="11">
    <source>
        <dbReference type="Proteomes" id="UP000191024"/>
    </source>
</evidence>
<evidence type="ECO:0000313" key="10">
    <source>
        <dbReference type="EMBL" id="SCV03983.1"/>
    </source>
</evidence>
<dbReference type="CDD" id="cd05479">
    <property type="entry name" value="RP_DDI"/>
    <property type="match status" value="1"/>
</dbReference>
<dbReference type="Gene3D" id="2.40.70.10">
    <property type="entry name" value="Acid Proteases"/>
    <property type="match status" value="1"/>
</dbReference>
<dbReference type="InterPro" id="IPR015940">
    <property type="entry name" value="UBA"/>
</dbReference>
<dbReference type="InterPro" id="IPR019103">
    <property type="entry name" value="Peptidase_aspartic_DDI1-type"/>
</dbReference>
<evidence type="ECO:0000256" key="1">
    <source>
        <dbReference type="ARBA" id="ARBA00004496"/>
    </source>
</evidence>
<dbReference type="CDD" id="cd14309">
    <property type="entry name" value="UBA_scDdi1_like"/>
    <property type="match status" value="1"/>
</dbReference>
<sequence>MKVTVSNSTTDHIYGPVEVSSDMSFEDFVALIQFDCDFDDSRDVIEHQSKQISVSETRTLEELGIGNDDLVIIRAKSVTSGSVGESRGSMSGDIVETLRQQLIHDHELKARIGGQVANLDAILNDPELFRQRVGPYLQQQQHDMGSPLGVSQDEYNRLMQNPDDPASQARIAELINLREIDEQMRSALEFTPEVFAPVHMLYVNLEVNGHPVKAFVDSGAQATIISTKLAQETDLLKYVDKRFQGLAKGVGSSQIHGKIHVAQIKIESQFIPCSFTVLDTDVDMLLGLDMLKRHQACIDLEKNVLKIAGIETRFLPEAEIPKGLEASVTESLTGPTTATRPQGPMPISDAPKSSQSSNAPNTSYSEEPKIRQLMDLGFSRSEAIQALKLANGNVDIAAAMLF</sequence>
<reference evidence="11" key="1">
    <citation type="submission" date="2016-03" db="EMBL/GenBank/DDBJ databases">
        <authorList>
            <person name="Devillers H."/>
        </authorList>
    </citation>
    <scope>NUCLEOTIDE SEQUENCE [LARGE SCALE GENOMIC DNA]</scope>
</reference>
<dbReference type="PANTHER" id="PTHR12917">
    <property type="entry name" value="ASPARTYL PROTEASE DDI-RELATED"/>
    <property type="match status" value="1"/>
</dbReference>
<keyword evidence="7" id="KW-0378">Hydrolase</keyword>
<dbReference type="Gene3D" id="3.10.20.90">
    <property type="entry name" value="Phosphatidylinositol 3-kinase Catalytic Subunit, Chain A, domain 1"/>
    <property type="match status" value="1"/>
</dbReference>
<evidence type="ECO:0000259" key="9">
    <source>
        <dbReference type="PROSITE" id="PS50030"/>
    </source>
</evidence>
<dbReference type="STRING" id="1230905.A0A1G4KHW3"/>
<evidence type="ECO:0000256" key="6">
    <source>
        <dbReference type="ARBA" id="ARBA00022750"/>
    </source>
</evidence>
<evidence type="ECO:0000256" key="2">
    <source>
        <dbReference type="ARBA" id="ARBA00009136"/>
    </source>
</evidence>
<dbReference type="AlphaFoldDB" id="A0A1G4KHW3"/>
<keyword evidence="6" id="KW-0064">Aspartyl protease</keyword>
<dbReference type="GO" id="GO:0004190">
    <property type="term" value="F:aspartic-type endopeptidase activity"/>
    <property type="evidence" value="ECO:0007669"/>
    <property type="project" value="UniProtKB-KW"/>
</dbReference>
<evidence type="ECO:0000256" key="8">
    <source>
        <dbReference type="SAM" id="MobiDB-lite"/>
    </source>
</evidence>
<name>A0A1G4KHW3_9SACH</name>
<dbReference type="SUPFAM" id="SSF50630">
    <property type="entry name" value="Acid proteases"/>
    <property type="match status" value="1"/>
</dbReference>
<dbReference type="InterPro" id="IPR009060">
    <property type="entry name" value="UBA-like_sf"/>
</dbReference>
<dbReference type="Pfam" id="PF00627">
    <property type="entry name" value="UBA"/>
    <property type="match status" value="1"/>
</dbReference>
<keyword evidence="4" id="KW-0963">Cytoplasm</keyword>
<feature type="compositionally biased region" description="Polar residues" evidence="8">
    <location>
        <begin position="351"/>
        <end position="365"/>
    </location>
</feature>
<dbReference type="PROSITE" id="PS50030">
    <property type="entry name" value="UBA"/>
    <property type="match status" value="1"/>
</dbReference>
<dbReference type="SUPFAM" id="SSF46934">
    <property type="entry name" value="UBA-like"/>
    <property type="match status" value="1"/>
</dbReference>
<dbReference type="CDD" id="cd01796">
    <property type="entry name" value="Ubl_Ddi1_like"/>
    <property type="match status" value="1"/>
</dbReference>
<dbReference type="PANTHER" id="PTHR12917:SF1">
    <property type="entry name" value="AT13091P"/>
    <property type="match status" value="1"/>
</dbReference>
<dbReference type="GO" id="GO:0005737">
    <property type="term" value="C:cytoplasm"/>
    <property type="evidence" value="ECO:0007669"/>
    <property type="project" value="UniProtKB-SubCell"/>
</dbReference>
<comment type="subcellular location">
    <subcellularLocation>
        <location evidence="1">Cytoplasm</location>
    </subcellularLocation>
</comment>
<evidence type="ECO:0000256" key="3">
    <source>
        <dbReference type="ARBA" id="ARBA00021491"/>
    </source>
</evidence>
<evidence type="ECO:0000256" key="4">
    <source>
        <dbReference type="ARBA" id="ARBA00022490"/>
    </source>
</evidence>
<keyword evidence="11" id="KW-1185">Reference proteome</keyword>
<evidence type="ECO:0000256" key="7">
    <source>
        <dbReference type="ARBA" id="ARBA00022801"/>
    </source>
</evidence>
<organism evidence="10 11">
    <name type="scientific">Lachancea mirantina</name>
    <dbReference type="NCBI Taxonomy" id="1230905"/>
    <lineage>
        <taxon>Eukaryota</taxon>
        <taxon>Fungi</taxon>
        <taxon>Dikarya</taxon>
        <taxon>Ascomycota</taxon>
        <taxon>Saccharomycotina</taxon>
        <taxon>Saccharomycetes</taxon>
        <taxon>Saccharomycetales</taxon>
        <taxon>Saccharomycetaceae</taxon>
        <taxon>Lachancea</taxon>
    </lineage>
</organism>
<dbReference type="OrthoDB" id="1047367at2759"/>
<feature type="region of interest" description="Disordered" evidence="8">
    <location>
        <begin position="326"/>
        <end position="366"/>
    </location>
</feature>
<dbReference type="Proteomes" id="UP000191024">
    <property type="component" value="Chromosome H"/>
</dbReference>